<organism evidence="2 3">
    <name type="scientific">Trinickia violacea</name>
    <dbReference type="NCBI Taxonomy" id="2571746"/>
    <lineage>
        <taxon>Bacteria</taxon>
        <taxon>Pseudomonadati</taxon>
        <taxon>Pseudomonadota</taxon>
        <taxon>Betaproteobacteria</taxon>
        <taxon>Burkholderiales</taxon>
        <taxon>Burkholderiaceae</taxon>
        <taxon>Trinickia</taxon>
    </lineage>
</organism>
<evidence type="ECO:0000313" key="3">
    <source>
        <dbReference type="Proteomes" id="UP000298656"/>
    </source>
</evidence>
<reference evidence="2 3" key="1">
    <citation type="submission" date="2019-05" db="EMBL/GenBank/DDBJ databases">
        <title>Burkholderia sp. DHOD12, isolated from subtropical forest soil.</title>
        <authorList>
            <person name="Gao Z.-H."/>
            <person name="Qiu L.-H."/>
        </authorList>
    </citation>
    <scope>NUCLEOTIDE SEQUENCE [LARGE SCALE GENOMIC DNA]</scope>
    <source>
        <strain evidence="2 3">DHOD12</strain>
    </source>
</reference>
<gene>
    <name evidence="2" type="ORF">FAZ95_27745</name>
</gene>
<dbReference type="RefSeq" id="WP_137335674.1">
    <property type="nucleotide sequence ID" value="NZ_CP040078.1"/>
</dbReference>
<dbReference type="PROSITE" id="PS51257">
    <property type="entry name" value="PROKAR_LIPOPROTEIN"/>
    <property type="match status" value="1"/>
</dbReference>
<feature type="compositionally biased region" description="Gly residues" evidence="1">
    <location>
        <begin position="233"/>
        <end position="248"/>
    </location>
</feature>
<dbReference type="KEGG" id="tvl:FAZ95_27745"/>
<evidence type="ECO:0008006" key="4">
    <source>
        <dbReference type="Google" id="ProtNLM"/>
    </source>
</evidence>
<accession>A0A4P8IZ93</accession>
<evidence type="ECO:0000313" key="2">
    <source>
        <dbReference type="EMBL" id="QCP52903.1"/>
    </source>
</evidence>
<name>A0A4P8IZ93_9BURK</name>
<proteinExistence type="predicted"/>
<keyword evidence="3" id="KW-1185">Reference proteome</keyword>
<protein>
    <recommendedName>
        <fullName evidence="4">Carboxypeptidase regulatory-like domain-containing protein</fullName>
    </recommendedName>
</protein>
<dbReference type="Proteomes" id="UP000298656">
    <property type="component" value="Chromosome 2"/>
</dbReference>
<evidence type="ECO:0000256" key="1">
    <source>
        <dbReference type="SAM" id="MobiDB-lite"/>
    </source>
</evidence>
<dbReference type="EMBL" id="CP040078">
    <property type="protein sequence ID" value="QCP52903.1"/>
    <property type="molecule type" value="Genomic_DNA"/>
</dbReference>
<dbReference type="OrthoDB" id="9093933at2"/>
<dbReference type="AlphaFoldDB" id="A0A4P8IZ93"/>
<feature type="region of interest" description="Disordered" evidence="1">
    <location>
        <begin position="223"/>
        <end position="248"/>
    </location>
</feature>
<sequence>MNTRFQSFTPAGNALLLALGVALLAACGGGGGGSSPPPSIALSGTVATGRALPNAGLSIVCAQGSASTTTNASGAFQSTLSAAAPCLITATSGNTVLHSTAFAGGTFNVTPETELLLVYVAAQLGTTEGTLIANFPHSAQFQQTLANESTVLNAQAAVVQGLDTQYHLTLSAPNFLTTAFVVGQPGVDSDLETLLAAGAIDSNGEPDPVAVTLMMTLGAQHPLPPPPVTPPGTTGGTGTGTGGGVGMM</sequence>